<proteinExistence type="predicted"/>
<comment type="caution">
    <text evidence="1">The sequence shown here is derived from an EMBL/GenBank/DDBJ whole genome shotgun (WGS) entry which is preliminary data.</text>
</comment>
<reference evidence="1" key="1">
    <citation type="submission" date="2022-07" db="EMBL/GenBank/DDBJ databases">
        <title>Phylogenomic reconstructions and comparative analyses of Kickxellomycotina fungi.</title>
        <authorList>
            <person name="Reynolds N.K."/>
            <person name="Stajich J.E."/>
            <person name="Barry K."/>
            <person name="Grigoriev I.V."/>
            <person name="Crous P."/>
            <person name="Smith M.E."/>
        </authorList>
    </citation>
    <scope>NUCLEOTIDE SEQUENCE</scope>
    <source>
        <strain evidence="1">BCRC 34381</strain>
    </source>
</reference>
<dbReference type="OrthoDB" id="6362633at2759"/>
<organism evidence="1 2">
    <name type="scientific">Coemansia biformis</name>
    <dbReference type="NCBI Taxonomy" id="1286918"/>
    <lineage>
        <taxon>Eukaryota</taxon>
        <taxon>Fungi</taxon>
        <taxon>Fungi incertae sedis</taxon>
        <taxon>Zoopagomycota</taxon>
        <taxon>Kickxellomycotina</taxon>
        <taxon>Kickxellomycetes</taxon>
        <taxon>Kickxellales</taxon>
        <taxon>Kickxellaceae</taxon>
        <taxon>Coemansia</taxon>
    </lineage>
</organism>
<sequence length="76" mass="8504">KFVIDPHHRLVLTKGRYAHVGEEPWDNVVRLVDEQQYINPCGAADHAVPELHIAENNANLAFAIAARLLPTLVMHS</sequence>
<dbReference type="Proteomes" id="UP001143981">
    <property type="component" value="Unassembled WGS sequence"/>
</dbReference>
<evidence type="ECO:0000313" key="2">
    <source>
        <dbReference type="Proteomes" id="UP001143981"/>
    </source>
</evidence>
<keyword evidence="2" id="KW-1185">Reference proteome</keyword>
<feature type="non-terminal residue" evidence="1">
    <location>
        <position position="1"/>
    </location>
</feature>
<name>A0A9W8CX27_9FUNG</name>
<protein>
    <submittedName>
        <fullName evidence="1">Uncharacterized protein</fullName>
    </submittedName>
</protein>
<dbReference type="AlphaFoldDB" id="A0A9W8CX27"/>
<evidence type="ECO:0000313" key="1">
    <source>
        <dbReference type="EMBL" id="KAJ1726779.1"/>
    </source>
</evidence>
<accession>A0A9W8CX27</accession>
<dbReference type="EMBL" id="JANBOI010001375">
    <property type="protein sequence ID" value="KAJ1726779.1"/>
    <property type="molecule type" value="Genomic_DNA"/>
</dbReference>
<gene>
    <name evidence="1" type="ORF">LPJ61_004966</name>
</gene>